<protein>
    <recommendedName>
        <fullName evidence="4">DUF4446 domain-containing protein</fullName>
    </recommendedName>
</protein>
<reference evidence="2 3" key="1">
    <citation type="submission" date="2016-09" db="EMBL/GenBank/DDBJ databases">
        <title>Genomic analysis reveals versatility of anaerobic energy metabolism of Geosporobacter ferrireducens IRF9 of phylum Firmicutes.</title>
        <authorList>
            <person name="Kim S.-J."/>
        </authorList>
    </citation>
    <scope>NUCLEOTIDE SEQUENCE [LARGE SCALE GENOMIC DNA]</scope>
    <source>
        <strain evidence="2 3">IRF9</strain>
    </source>
</reference>
<proteinExistence type="predicted"/>
<keyword evidence="1" id="KW-0812">Transmembrane</keyword>
<sequence>MNIVFDFIKEYSEIILLYSGIFNILALLMILIQGSKLSKLDKKCMNLARGVENKNLEEIIYKYYEKVDQADIRVNQMNKKLEVMDERLLKCVQKVGIIRYNAFDDTGGDLSFSIALLDEQHNGFIITSIYGRSNSAMYAKPVKKGKASYALSAEEIQALDRAKNNTLDEYGKMIS</sequence>
<accession>A0A1D8GHV6</accession>
<dbReference type="Pfam" id="PF14584">
    <property type="entry name" value="DUF4446"/>
    <property type="match status" value="1"/>
</dbReference>
<organism evidence="2 3">
    <name type="scientific">Geosporobacter ferrireducens</name>
    <dbReference type="NCBI Taxonomy" id="1424294"/>
    <lineage>
        <taxon>Bacteria</taxon>
        <taxon>Bacillati</taxon>
        <taxon>Bacillota</taxon>
        <taxon>Clostridia</taxon>
        <taxon>Peptostreptococcales</taxon>
        <taxon>Thermotaleaceae</taxon>
        <taxon>Geosporobacter</taxon>
    </lineage>
</organism>
<keyword evidence="1" id="KW-1133">Transmembrane helix</keyword>
<keyword evidence="3" id="KW-1185">Reference proteome</keyword>
<name>A0A1D8GHV6_9FIRM</name>
<keyword evidence="1" id="KW-0472">Membrane</keyword>
<dbReference type="AlphaFoldDB" id="A0A1D8GHV6"/>
<dbReference type="RefSeq" id="WP_069977267.1">
    <property type="nucleotide sequence ID" value="NZ_CP017269.1"/>
</dbReference>
<dbReference type="OrthoDB" id="5244042at2"/>
<dbReference type="InterPro" id="IPR027981">
    <property type="entry name" value="DUF4446"/>
</dbReference>
<evidence type="ECO:0000313" key="3">
    <source>
        <dbReference type="Proteomes" id="UP000095743"/>
    </source>
</evidence>
<feature type="transmembrane region" description="Helical" evidence="1">
    <location>
        <begin position="14"/>
        <end position="32"/>
    </location>
</feature>
<gene>
    <name evidence="2" type="ORF">Gferi_13360</name>
</gene>
<dbReference type="STRING" id="1424294.Gferi_13360"/>
<dbReference type="EMBL" id="CP017269">
    <property type="protein sequence ID" value="AOT70477.1"/>
    <property type="molecule type" value="Genomic_DNA"/>
</dbReference>
<evidence type="ECO:0000256" key="1">
    <source>
        <dbReference type="SAM" id="Phobius"/>
    </source>
</evidence>
<dbReference type="KEGG" id="gfe:Gferi_13360"/>
<dbReference type="Proteomes" id="UP000095743">
    <property type="component" value="Chromosome"/>
</dbReference>
<evidence type="ECO:0000313" key="2">
    <source>
        <dbReference type="EMBL" id="AOT70477.1"/>
    </source>
</evidence>
<evidence type="ECO:0008006" key="4">
    <source>
        <dbReference type="Google" id="ProtNLM"/>
    </source>
</evidence>